<dbReference type="VEuPathDB" id="VectorBase:LLONM1_006871"/>
<keyword evidence="2" id="KW-0808">Transferase</keyword>
<accession>A0A1B0CS13</accession>
<evidence type="ECO:0000313" key="7">
    <source>
        <dbReference type="Proteomes" id="UP000092461"/>
    </source>
</evidence>
<evidence type="ECO:0000256" key="2">
    <source>
        <dbReference type="ARBA" id="ARBA00022679"/>
    </source>
</evidence>
<dbReference type="Pfam" id="PF00370">
    <property type="entry name" value="FGGY_N"/>
    <property type="match status" value="1"/>
</dbReference>
<dbReference type="Pfam" id="PF02782">
    <property type="entry name" value="FGGY_C"/>
    <property type="match status" value="1"/>
</dbReference>
<dbReference type="EMBL" id="AJWK01025554">
    <property type="status" value="NOT_ANNOTATED_CDS"/>
    <property type="molecule type" value="Genomic_DNA"/>
</dbReference>
<dbReference type="AlphaFoldDB" id="A0A1B0CS13"/>
<organism evidence="6 7">
    <name type="scientific">Lutzomyia longipalpis</name>
    <name type="common">Sand fly</name>
    <dbReference type="NCBI Taxonomy" id="7200"/>
    <lineage>
        <taxon>Eukaryota</taxon>
        <taxon>Metazoa</taxon>
        <taxon>Ecdysozoa</taxon>
        <taxon>Arthropoda</taxon>
        <taxon>Hexapoda</taxon>
        <taxon>Insecta</taxon>
        <taxon>Pterygota</taxon>
        <taxon>Neoptera</taxon>
        <taxon>Endopterygota</taxon>
        <taxon>Diptera</taxon>
        <taxon>Nematocera</taxon>
        <taxon>Psychodoidea</taxon>
        <taxon>Psychodidae</taxon>
        <taxon>Lutzomyia</taxon>
        <taxon>Lutzomyia</taxon>
    </lineage>
</organism>
<dbReference type="InterPro" id="IPR018484">
    <property type="entry name" value="FGGY_N"/>
</dbReference>
<reference evidence="6" key="1">
    <citation type="submission" date="2020-05" db="UniProtKB">
        <authorList>
            <consortium name="EnsemblMetazoa"/>
        </authorList>
    </citation>
    <scope>IDENTIFICATION</scope>
    <source>
        <strain evidence="6">Jacobina</strain>
    </source>
</reference>
<evidence type="ECO:0000256" key="1">
    <source>
        <dbReference type="ARBA" id="ARBA00009156"/>
    </source>
</evidence>
<comment type="similarity">
    <text evidence="1">Belongs to the FGGY kinase family.</text>
</comment>
<dbReference type="EMBL" id="AJWK01025555">
    <property type="status" value="NOT_ANNOTATED_CDS"/>
    <property type="molecule type" value="Genomic_DNA"/>
</dbReference>
<dbReference type="Proteomes" id="UP000092461">
    <property type="component" value="Unassembled WGS sequence"/>
</dbReference>
<evidence type="ECO:0000259" key="4">
    <source>
        <dbReference type="Pfam" id="PF00370"/>
    </source>
</evidence>
<dbReference type="Gene3D" id="1.20.58.2240">
    <property type="match status" value="1"/>
</dbReference>
<evidence type="ECO:0000256" key="3">
    <source>
        <dbReference type="ARBA" id="ARBA00022777"/>
    </source>
</evidence>
<dbReference type="Gene3D" id="3.30.420.40">
    <property type="match status" value="2"/>
</dbReference>
<evidence type="ECO:0000313" key="6">
    <source>
        <dbReference type="EnsemblMetazoa" id="LLOJ007662-PA"/>
    </source>
</evidence>
<dbReference type="CDD" id="cd07782">
    <property type="entry name" value="ASKHA_NBD_FGGY_D-RBK"/>
    <property type="match status" value="1"/>
</dbReference>
<dbReference type="PANTHER" id="PTHR43435">
    <property type="entry name" value="RIBULOKINASE"/>
    <property type="match status" value="1"/>
</dbReference>
<feature type="domain" description="Carbohydrate kinase FGGY N-terminal" evidence="4">
    <location>
        <begin position="48"/>
        <end position="304"/>
    </location>
</feature>
<proteinExistence type="inferred from homology"/>
<keyword evidence="3" id="KW-0418">Kinase</keyword>
<evidence type="ECO:0000259" key="5">
    <source>
        <dbReference type="Pfam" id="PF02782"/>
    </source>
</evidence>
<dbReference type="InterPro" id="IPR018485">
    <property type="entry name" value="FGGY_C"/>
</dbReference>
<evidence type="ECO:0008006" key="8">
    <source>
        <dbReference type="Google" id="ProtNLM"/>
    </source>
</evidence>
<dbReference type="InterPro" id="IPR006003">
    <property type="entry name" value="FGGY_RbtK-like"/>
</dbReference>
<dbReference type="VEuPathDB" id="VectorBase:LLOJ007662"/>
<dbReference type="GO" id="GO:0019150">
    <property type="term" value="F:D-ribulokinase activity"/>
    <property type="evidence" value="ECO:0007669"/>
    <property type="project" value="TreeGrafter"/>
</dbReference>
<dbReference type="NCBIfam" id="TIGR01315">
    <property type="entry name" value="5C_CHO_kinase"/>
    <property type="match status" value="1"/>
</dbReference>
<dbReference type="PANTHER" id="PTHR43435:SF4">
    <property type="entry name" value="FGGY CARBOHYDRATE KINASE DOMAIN-CONTAINING PROTEIN"/>
    <property type="match status" value="1"/>
</dbReference>
<name>A0A1B0CS13_LUTLO</name>
<sequence>VFSSEVHLAGSNSRQTFLLSQISQIFTLPVYWGTSQGESSITMPESLFVGVDVGSGSARAGLFTATGSSLGTFSVTIPTWAHLHDHYEQSSEEIWSAVCRCVRQVVKESAHLVRGIGFTATCSLVALQDEDKALSVCPSQGIDKRNIVMWMDHRAVQEASDINAKKHELLKFVGGRVSAEMECPKILWLSRNAPKEFWEKVTKFMELPDFLTFKSTGNLARSLCSVVCKWNYDGEKRSWDREFLELATLSCPHGRDFVSLAGDAVQLPGAAVGGGLTSTAAKDLGLLVGTPVGTSVIDAYAGALALLGAETEAGIELQEKIALICGTSTCHICVAPQIDLVGGVWGPYKDVLFDGMYAHEAGQSATGKLLDDIVTSHPSFAQITNELNSTELRHVYEHLNHLLEHLSQEKNIPLEQLTEDLHVCPDFHGNRSPIADPTRKGMISGLTLNHEPTDLALIYLATVQALAYGTKHILAQFSREFRAILICGGLSLNPVYVQAHADVCRVPVFIPNEPESVLLGASILGACAAGEFPSLPAAASKMGGKTQRVDPEDATFRYHEKKFRVFEELLKDQAKFVIIEDVCRVPVFIPNEPESVLLGASILGACAAGEFPSLPAAASKMGGKTQRVDPEDATFRYHEKKFRVFEELLKDQAKYKDLMKG</sequence>
<keyword evidence="7" id="KW-1185">Reference proteome</keyword>
<dbReference type="InterPro" id="IPR043129">
    <property type="entry name" value="ATPase_NBD"/>
</dbReference>
<dbReference type="GO" id="GO:0005737">
    <property type="term" value="C:cytoplasm"/>
    <property type="evidence" value="ECO:0007669"/>
    <property type="project" value="TreeGrafter"/>
</dbReference>
<protein>
    <recommendedName>
        <fullName evidence="8">Ribulose kinase</fullName>
    </recommendedName>
</protein>
<dbReference type="GO" id="GO:0019321">
    <property type="term" value="P:pentose metabolic process"/>
    <property type="evidence" value="ECO:0007669"/>
    <property type="project" value="TreeGrafter"/>
</dbReference>
<dbReference type="EnsemblMetazoa" id="LLOJ007662-RA">
    <property type="protein sequence ID" value="LLOJ007662-PA"/>
    <property type="gene ID" value="LLOJ007662"/>
</dbReference>
<feature type="domain" description="Carbohydrate kinase FGGY C-terminal" evidence="5">
    <location>
        <begin position="322"/>
        <end position="529"/>
    </location>
</feature>
<dbReference type="SUPFAM" id="SSF53067">
    <property type="entry name" value="Actin-like ATPase domain"/>
    <property type="match status" value="3"/>
</dbReference>